<sequence>MDMWVVAAAAGVGYLAQHWENFVKGRQSLSDASCGSPSFAGRKALPVTQQVQDKNCSADAVHKEKQCLEIYSEIETLPRDASMAEMASNSRTYDGNLGVFDGLVNNSIHSNPDLLPVCLSNGDLPGNKEGDTVWDDIDEMNRDFSLQASERDTGVSCGFPRKKSSLRSRRCNRQFIKPLTSLESCLMAQLYKDEVQMEEYTFSSICSPFTPVVRPFIVSDGIRIISRASSDSFSLPNKSFMDSCLQKKAKVYGVPPLPSVGSMKLRRKPKSKVEQSGKLSHSGRRHQKLHGSSQGAFLFGIGVSVGIMSSFLSNKREVQKLTEVLKQTENLVQDLQEELEMKDSLTVKELAIEDYESQDMQNDTSNNEPLHAFSPEKKHENYHKEYCDQKTDEESFSKIEAELEAELERLELNMTSSCRLDRKLSSLVELDRDDVPDMVEGELKADLFGERDGSQPYADQDGSGDSTPHSANYTVSPRELSLRLHEVIQSRLEQRIEELEIALQNSEKKVRIMESEQQMSHWREFSNSESGTYSLQGSPVAKQHADQPVVINLSGDALDAYNEAYDEFSKINELEEEEEEEEETPFESESIIKNSLKQQTFDDQSTSWFHNGMQNGKVPRNSFSGRRTAILFPTSQNDLISSGGNSSENDEMEELLIKHIVEKARKGSPVVLNAQKFLFSSHET</sequence>
<comment type="caution">
    <text evidence="1">The sequence shown here is derived from an EMBL/GenBank/DDBJ whole genome shotgun (WGS) entry which is preliminary data.</text>
</comment>
<accession>A0ACC0AKP5</accession>
<reference evidence="2" key="1">
    <citation type="journal article" date="2023" name="Nat. Plants">
        <title>Single-cell RNA sequencing provides a high-resolution roadmap for understanding the multicellular compartmentation of specialized metabolism.</title>
        <authorList>
            <person name="Sun S."/>
            <person name="Shen X."/>
            <person name="Li Y."/>
            <person name="Li Y."/>
            <person name="Wang S."/>
            <person name="Li R."/>
            <person name="Zhang H."/>
            <person name="Shen G."/>
            <person name="Guo B."/>
            <person name="Wei J."/>
            <person name="Xu J."/>
            <person name="St-Pierre B."/>
            <person name="Chen S."/>
            <person name="Sun C."/>
        </authorList>
    </citation>
    <scope>NUCLEOTIDE SEQUENCE [LARGE SCALE GENOMIC DNA]</scope>
</reference>
<dbReference type="EMBL" id="CM044706">
    <property type="protein sequence ID" value="KAI5660008.1"/>
    <property type="molecule type" value="Genomic_DNA"/>
</dbReference>
<name>A0ACC0AKP5_CATRO</name>
<organism evidence="1 2">
    <name type="scientific">Catharanthus roseus</name>
    <name type="common">Madagascar periwinkle</name>
    <name type="synonym">Vinca rosea</name>
    <dbReference type="NCBI Taxonomy" id="4058"/>
    <lineage>
        <taxon>Eukaryota</taxon>
        <taxon>Viridiplantae</taxon>
        <taxon>Streptophyta</taxon>
        <taxon>Embryophyta</taxon>
        <taxon>Tracheophyta</taxon>
        <taxon>Spermatophyta</taxon>
        <taxon>Magnoliopsida</taxon>
        <taxon>eudicotyledons</taxon>
        <taxon>Gunneridae</taxon>
        <taxon>Pentapetalae</taxon>
        <taxon>asterids</taxon>
        <taxon>lamiids</taxon>
        <taxon>Gentianales</taxon>
        <taxon>Apocynaceae</taxon>
        <taxon>Rauvolfioideae</taxon>
        <taxon>Vinceae</taxon>
        <taxon>Catharanthinae</taxon>
        <taxon>Catharanthus</taxon>
    </lineage>
</organism>
<dbReference type="Proteomes" id="UP001060085">
    <property type="component" value="Linkage Group LG06"/>
</dbReference>
<proteinExistence type="predicted"/>
<keyword evidence="2" id="KW-1185">Reference proteome</keyword>
<evidence type="ECO:0000313" key="2">
    <source>
        <dbReference type="Proteomes" id="UP001060085"/>
    </source>
</evidence>
<gene>
    <name evidence="1" type="ORF">M9H77_28801</name>
</gene>
<evidence type="ECO:0000313" key="1">
    <source>
        <dbReference type="EMBL" id="KAI5660008.1"/>
    </source>
</evidence>
<protein>
    <submittedName>
        <fullName evidence="1">Uncharacterized protein</fullName>
    </submittedName>
</protein>